<evidence type="ECO:0000313" key="3">
    <source>
        <dbReference type="Proteomes" id="UP001138997"/>
    </source>
</evidence>
<keyword evidence="3" id="KW-1185">Reference proteome</keyword>
<organism evidence="2 3">
    <name type="scientific">Kineosporia babensis</name>
    <dbReference type="NCBI Taxonomy" id="499548"/>
    <lineage>
        <taxon>Bacteria</taxon>
        <taxon>Bacillati</taxon>
        <taxon>Actinomycetota</taxon>
        <taxon>Actinomycetes</taxon>
        <taxon>Kineosporiales</taxon>
        <taxon>Kineosporiaceae</taxon>
        <taxon>Kineosporia</taxon>
    </lineage>
</organism>
<dbReference type="AlphaFoldDB" id="A0A9X1STQ7"/>
<gene>
    <name evidence="2" type="ORF">LR394_07885</name>
</gene>
<dbReference type="Proteomes" id="UP001138997">
    <property type="component" value="Unassembled WGS sequence"/>
</dbReference>
<dbReference type="EMBL" id="JAJOMB010000003">
    <property type="protein sequence ID" value="MCD5310810.1"/>
    <property type="molecule type" value="Genomic_DNA"/>
</dbReference>
<accession>A0A9X1STQ7</accession>
<evidence type="ECO:0000313" key="2">
    <source>
        <dbReference type="EMBL" id="MCD5310810.1"/>
    </source>
</evidence>
<evidence type="ECO:0000256" key="1">
    <source>
        <dbReference type="SAM" id="MobiDB-lite"/>
    </source>
</evidence>
<dbReference type="InterPro" id="IPR009279">
    <property type="entry name" value="Portal_Mu"/>
</dbReference>
<name>A0A9X1STQ7_9ACTN</name>
<sequence length="781" mass="83302">MAESLPTAPLGVVSNSITGSWWGSGMGAIDDQEHIPDLLFPRSVSTYRKLRTDATVSSNLKVYNTPLTKLKWRIDPRGASDEAVRVCADSLGMPILGMDQEPGEYRRKGVQWSEHLRLALQYLVYGFMPFEPIYEVRDDGYAYLAALPERLPSTITGIEVNDDGTLKHVTQAGRPGDKRYGPQGIEIPGARLLWYVHEREGAVWTGRSFLRECYSPWTLKWEVLRADAIGLRRFAAGTPVMEPNAGTNPSEAQIREAHNMAKAIRVGEEGGAATPGFTLRIKGVEGTLPDAMSRIRYYDEQMARAVLASVLDLGSTNSGNRALGDTFSTLLADGVQAIGAAIADTATELCRRLVDYNFGPDEPVPTIVASDVKDDPQIIAGTIGSLVSAGVITPGPELEAYVREAYGLPPAPGGMVGFENEPDPEAPPVEAEPEQVAAAGGLDRNRGNAENLRRAYLTGALAARIRWNSSGDWSRCVAIAAKHMTKRQAEGFCANRHKEATGQWPGKGRVHAAEGDPYREPTPAERAAGIDPAAIDEDHDALVALAEAAVAAAVAAWVAASAAALSAAVGGGLLALARVTLDLAPEGVAEALRGAMGLARRAGVEQALGEARRAGGPRINPDNAPDGGAAEEDAEWADLLAERGAGAFEAMAKRAAQQADPDAIEQALEDAARGPWFDALVYDAINYAMLGGRLQAMQHVIDATPGTTWTVFHSALRDRSSCSACLEHDGTQYPDIVAALVDFGLGRYRACEGWSRCRCILAASPIGPLQQGDPAFFRGPL</sequence>
<reference evidence="2" key="1">
    <citation type="submission" date="2021-11" db="EMBL/GenBank/DDBJ databases">
        <title>Streptomyces corallinus and Kineosporia corallina sp. nov., two new coral-derived marine actinobacteria.</title>
        <authorList>
            <person name="Buangrab K."/>
            <person name="Sutthacheep M."/>
            <person name="Yeemin T."/>
            <person name="Harunari E."/>
            <person name="Igarashi Y."/>
            <person name="Sripreechasak P."/>
            <person name="Kanchanasin P."/>
            <person name="Tanasupawat S."/>
            <person name="Phongsopitanun W."/>
        </authorList>
    </citation>
    <scope>NUCLEOTIDE SEQUENCE</scope>
    <source>
        <strain evidence="2">JCM 31032</strain>
    </source>
</reference>
<comment type="caution">
    <text evidence="2">The sequence shown here is derived from an EMBL/GenBank/DDBJ whole genome shotgun (WGS) entry which is preliminary data.</text>
</comment>
<proteinExistence type="predicted"/>
<feature type="region of interest" description="Disordered" evidence="1">
    <location>
        <begin position="610"/>
        <end position="631"/>
    </location>
</feature>
<dbReference type="Pfam" id="PF06074">
    <property type="entry name" value="Portal_Mu"/>
    <property type="match status" value="1"/>
</dbReference>
<dbReference type="RefSeq" id="WP_231439986.1">
    <property type="nucleotide sequence ID" value="NZ_JAJOMB010000003.1"/>
</dbReference>
<protein>
    <submittedName>
        <fullName evidence="2">DUF935 domain-containing protein</fullName>
    </submittedName>
</protein>